<protein>
    <submittedName>
        <fullName evidence="9">Heptahelical 4 isoform 2</fullName>
    </submittedName>
</protein>
<proteinExistence type="inferred from homology"/>
<evidence type="ECO:0000256" key="5">
    <source>
        <dbReference type="ARBA" id="ARBA00023136"/>
    </source>
</evidence>
<keyword evidence="3 8" id="KW-0812">Transmembrane</keyword>
<evidence type="ECO:0000256" key="2">
    <source>
        <dbReference type="ARBA" id="ARBA00007018"/>
    </source>
</evidence>
<dbReference type="EMBL" id="LHPF02000002">
    <property type="protein sequence ID" value="PSC75369.1"/>
    <property type="molecule type" value="Genomic_DNA"/>
</dbReference>
<evidence type="ECO:0000313" key="10">
    <source>
        <dbReference type="Proteomes" id="UP000239649"/>
    </source>
</evidence>
<dbReference type="OrthoDB" id="529367at2759"/>
<dbReference type="GO" id="GO:0038023">
    <property type="term" value="F:signaling receptor activity"/>
    <property type="evidence" value="ECO:0007669"/>
    <property type="project" value="TreeGrafter"/>
</dbReference>
<evidence type="ECO:0000256" key="1">
    <source>
        <dbReference type="ARBA" id="ARBA00004141"/>
    </source>
</evidence>
<feature type="region of interest" description="Disordered" evidence="7">
    <location>
        <begin position="43"/>
        <end position="62"/>
    </location>
</feature>
<accession>A0A2P6VMQ5</accession>
<dbReference type="InterPro" id="IPR004254">
    <property type="entry name" value="AdipoR/HlyIII-related"/>
</dbReference>
<dbReference type="PANTHER" id="PTHR20855:SF52">
    <property type="entry name" value="ADIPONECTIN RECEPTOR PROTEIN"/>
    <property type="match status" value="1"/>
</dbReference>
<evidence type="ECO:0000313" key="9">
    <source>
        <dbReference type="EMBL" id="PSC75369.1"/>
    </source>
</evidence>
<keyword evidence="6" id="KW-0862">Zinc</keyword>
<feature type="region of interest" description="Disordered" evidence="7">
    <location>
        <begin position="1"/>
        <end position="24"/>
    </location>
</feature>
<dbReference type="GO" id="GO:0016020">
    <property type="term" value="C:membrane"/>
    <property type="evidence" value="ECO:0007669"/>
    <property type="project" value="UniProtKB-SubCell"/>
</dbReference>
<feature type="transmembrane region" description="Helical" evidence="8">
    <location>
        <begin position="348"/>
        <end position="368"/>
    </location>
</feature>
<comment type="subcellular location">
    <subcellularLocation>
        <location evidence="1">Membrane</location>
        <topology evidence="1">Multi-pass membrane protein</topology>
    </subcellularLocation>
</comment>
<feature type="transmembrane region" description="Helical" evidence="8">
    <location>
        <begin position="285"/>
        <end position="315"/>
    </location>
</feature>
<organism evidence="9 10">
    <name type="scientific">Micractinium conductrix</name>
    <dbReference type="NCBI Taxonomy" id="554055"/>
    <lineage>
        <taxon>Eukaryota</taxon>
        <taxon>Viridiplantae</taxon>
        <taxon>Chlorophyta</taxon>
        <taxon>core chlorophytes</taxon>
        <taxon>Trebouxiophyceae</taxon>
        <taxon>Chlorellales</taxon>
        <taxon>Chlorellaceae</taxon>
        <taxon>Chlorella clade</taxon>
        <taxon>Micractinium</taxon>
    </lineage>
</organism>
<comment type="similarity">
    <text evidence="2">Belongs to the ADIPOR family.</text>
</comment>
<evidence type="ECO:0000256" key="3">
    <source>
        <dbReference type="ARBA" id="ARBA00022692"/>
    </source>
</evidence>
<feature type="binding site" evidence="6">
    <location>
        <position position="452"/>
    </location>
    <ligand>
        <name>Zn(2+)</name>
        <dbReference type="ChEBI" id="CHEBI:29105"/>
    </ligand>
</feature>
<gene>
    <name evidence="9" type="ORF">C2E20_1354</name>
</gene>
<feature type="binding site" evidence="6">
    <location>
        <position position="448"/>
    </location>
    <ligand>
        <name>Zn(2+)</name>
        <dbReference type="ChEBI" id="CHEBI:29105"/>
    </ligand>
</feature>
<feature type="transmembrane region" description="Helical" evidence="8">
    <location>
        <begin position="380"/>
        <end position="399"/>
    </location>
</feature>
<dbReference type="STRING" id="554055.A0A2P6VMQ5"/>
<dbReference type="GO" id="GO:0009744">
    <property type="term" value="P:response to sucrose"/>
    <property type="evidence" value="ECO:0007669"/>
    <property type="project" value="UniProtKB-ARBA"/>
</dbReference>
<reference evidence="9 10" key="1">
    <citation type="journal article" date="2018" name="Plant J.">
        <title>Genome sequences of Chlorella sorokiniana UTEX 1602 and Micractinium conductrix SAG 241.80: implications to maltose excretion by a green alga.</title>
        <authorList>
            <person name="Arriola M.B."/>
            <person name="Velmurugan N."/>
            <person name="Zhang Y."/>
            <person name="Plunkett M.H."/>
            <person name="Hondzo H."/>
            <person name="Barney B.M."/>
        </authorList>
    </citation>
    <scope>NUCLEOTIDE SEQUENCE [LARGE SCALE GENOMIC DNA]</scope>
    <source>
        <strain evidence="9 10">SAG 241.80</strain>
    </source>
</reference>
<sequence>MPAPAGAAALRWRGAQQPAAAADADGGSWEAFEAIAAAAAFDYPSTSSSGSDSYSSSDSDSAPAQVGAAAAAHDAAVAAVAGTAGGAPPRRPARQRAASLLPYELTPEHYRDNVYIHHWYRPPGGFRKSLASLFRLHNETGNVWTHLLGFIIFIFLTAATVHLKPAPLRLGADALAHLEHKLVTYGKSNLLELVQAVESWEHRVVSFTGSQLGALEDRLSAIGRHNLQELLQLSDAVRAAGQTGWQELSGVGEKISAEISNLESAVQSALATALEAKWPVSRWPIYVFTAGAMICLLTSAVCHLFGCCAAHVTAVMWRFDYAGIAVLIVASFFPPVHFGFLCAPHLRLFYLATTTLLGLCTLCVTLMSAFQRPEFQTYRALLFVSLGLWGIVPMLHGWFLNGGQPEVTRALLLDLLMGAIYIGGAVVYAARFPERLKPGAFDVAFHSHQLFHVAVVIAALIHYKAVRILLAWRDASGGCALSGPPPPLAAPLAA</sequence>
<feature type="transmembrane region" description="Helical" evidence="8">
    <location>
        <begin position="411"/>
        <end position="430"/>
    </location>
</feature>
<keyword evidence="5 8" id="KW-0472">Membrane</keyword>
<keyword evidence="6" id="KW-0479">Metal-binding</keyword>
<dbReference type="PANTHER" id="PTHR20855">
    <property type="entry name" value="ADIPOR/PROGESTIN RECEPTOR-RELATED"/>
    <property type="match status" value="1"/>
</dbReference>
<name>A0A2P6VMQ5_9CHLO</name>
<feature type="transmembrane region" description="Helical" evidence="8">
    <location>
        <begin position="321"/>
        <end position="341"/>
    </location>
</feature>
<feature type="binding site" evidence="6">
    <location>
        <position position="303"/>
    </location>
    <ligand>
        <name>Zn(2+)</name>
        <dbReference type="ChEBI" id="CHEBI:29105"/>
    </ligand>
</feature>
<feature type="compositionally biased region" description="Low complexity" evidence="7">
    <location>
        <begin position="14"/>
        <end position="24"/>
    </location>
</feature>
<dbReference type="Proteomes" id="UP000239649">
    <property type="component" value="Unassembled WGS sequence"/>
</dbReference>
<keyword evidence="4 8" id="KW-1133">Transmembrane helix</keyword>
<feature type="transmembrane region" description="Helical" evidence="8">
    <location>
        <begin position="450"/>
        <end position="466"/>
    </location>
</feature>
<dbReference type="GO" id="GO:0046872">
    <property type="term" value="F:metal ion binding"/>
    <property type="evidence" value="ECO:0007669"/>
    <property type="project" value="UniProtKB-KW"/>
</dbReference>
<evidence type="ECO:0000256" key="8">
    <source>
        <dbReference type="SAM" id="Phobius"/>
    </source>
</evidence>
<evidence type="ECO:0000256" key="7">
    <source>
        <dbReference type="SAM" id="MobiDB-lite"/>
    </source>
</evidence>
<dbReference type="AlphaFoldDB" id="A0A2P6VMQ5"/>
<keyword evidence="10" id="KW-1185">Reference proteome</keyword>
<evidence type="ECO:0000256" key="6">
    <source>
        <dbReference type="PIRSR" id="PIRSR604254-1"/>
    </source>
</evidence>
<dbReference type="Pfam" id="PF03006">
    <property type="entry name" value="HlyIII"/>
    <property type="match status" value="2"/>
</dbReference>
<feature type="transmembrane region" description="Helical" evidence="8">
    <location>
        <begin position="143"/>
        <end position="163"/>
    </location>
</feature>
<evidence type="ECO:0000256" key="4">
    <source>
        <dbReference type="ARBA" id="ARBA00022989"/>
    </source>
</evidence>
<comment type="caution">
    <text evidence="9">The sequence shown here is derived from an EMBL/GenBank/DDBJ whole genome shotgun (WGS) entry which is preliminary data.</text>
</comment>